<keyword evidence="12" id="KW-0378">Hydrolase</keyword>
<name>A0A1V4SIQ5_RUMHU</name>
<keyword evidence="2" id="KW-0813">Transport</keyword>
<sequence>MGIQIMIKEKNSASALKLLKIMVNKDKSSLWKLLLVYAAAIISASLAVVRIHGMRILINGTVEKDIEMAYSGLLLLFCFNILFAPVLGFFEEYMSQRLTADANQNLQEIAMESIIKCRIEYLTGQHSSELLHTILTSIARAVDGVVKITKGILSAVCSAAVVIFYLFLKGSSMFLGIALITAGLSLLLIPLFSKFKKAYSREEAAKHEMEAFVQDAVLGAEVIRTYSMKENFARIFSEKYRKFLDKSKISSIINSSIINVKFIIGLAGALFIFTYGWFLTVNGKMDAGTLMAFFLGFWITMEPISRLSVLWSDFLEARLHAQRFFKLIDFEQEAVAISYAGNSQTNIKAHMEAHKEEFRITFKDVCFSYGNNQVLKGISFEVRENTAVAIVGPSGAGKTTLLNLLVRFVRPCSGSITLNNIDINEYDLDYYRSLTAVVPQEPVVFSTSFYNNISYGNLKAGPGEIVNSAKIAGIHDFIMNCKDGYYSVVSERAVNISGGERQRLSIARAILRNPKILILDEPTSSLDSYNETLVNEVICSAKKAGVVFVVSHRMSTIAGADVILFIDGGKIAEIGSPQELMAARGRYYKWIISESEDSPAG</sequence>
<dbReference type="GO" id="GO:0005886">
    <property type="term" value="C:plasma membrane"/>
    <property type="evidence" value="ECO:0007669"/>
    <property type="project" value="UniProtKB-SubCell"/>
</dbReference>
<feature type="transmembrane region" description="Helical" evidence="9">
    <location>
        <begin position="30"/>
        <end position="49"/>
    </location>
</feature>
<dbReference type="InterPro" id="IPR036640">
    <property type="entry name" value="ABC1_TM_sf"/>
</dbReference>
<dbReference type="InterPro" id="IPR011527">
    <property type="entry name" value="ABC1_TM_dom"/>
</dbReference>
<dbReference type="GO" id="GO:0140359">
    <property type="term" value="F:ABC-type transporter activity"/>
    <property type="evidence" value="ECO:0007669"/>
    <property type="project" value="InterPro"/>
</dbReference>
<evidence type="ECO:0000256" key="4">
    <source>
        <dbReference type="ARBA" id="ARBA00022692"/>
    </source>
</evidence>
<comment type="caution">
    <text evidence="12">The sequence shown here is derived from an EMBL/GenBank/DDBJ whole genome shotgun (WGS) entry which is preliminary data.</text>
</comment>
<organism evidence="12 13">
    <name type="scientific">Ruminiclostridium hungatei</name>
    <name type="common">Clostridium hungatei</name>
    <dbReference type="NCBI Taxonomy" id="48256"/>
    <lineage>
        <taxon>Bacteria</taxon>
        <taxon>Bacillati</taxon>
        <taxon>Bacillota</taxon>
        <taxon>Clostridia</taxon>
        <taxon>Eubacteriales</taxon>
        <taxon>Oscillospiraceae</taxon>
        <taxon>Ruminiclostridium</taxon>
    </lineage>
</organism>
<dbReference type="GO" id="GO:0005524">
    <property type="term" value="F:ATP binding"/>
    <property type="evidence" value="ECO:0007669"/>
    <property type="project" value="UniProtKB-KW"/>
</dbReference>
<keyword evidence="5" id="KW-0547">Nucleotide-binding</keyword>
<feature type="transmembrane region" description="Helical" evidence="9">
    <location>
        <begin position="69"/>
        <end position="90"/>
    </location>
</feature>
<keyword evidence="6 12" id="KW-0067">ATP-binding</keyword>
<evidence type="ECO:0000256" key="6">
    <source>
        <dbReference type="ARBA" id="ARBA00022840"/>
    </source>
</evidence>
<dbReference type="PANTHER" id="PTHR24221">
    <property type="entry name" value="ATP-BINDING CASSETTE SUB-FAMILY B"/>
    <property type="match status" value="1"/>
</dbReference>
<evidence type="ECO:0000256" key="1">
    <source>
        <dbReference type="ARBA" id="ARBA00004651"/>
    </source>
</evidence>
<keyword evidence="4 9" id="KW-0812">Transmembrane</keyword>
<comment type="subcellular location">
    <subcellularLocation>
        <location evidence="1">Cell membrane</location>
        <topology evidence="1">Multi-pass membrane protein</topology>
    </subcellularLocation>
</comment>
<dbReference type="PROSITE" id="PS50893">
    <property type="entry name" value="ABC_TRANSPORTER_2"/>
    <property type="match status" value="1"/>
</dbReference>
<dbReference type="Proteomes" id="UP000191554">
    <property type="component" value="Unassembled WGS sequence"/>
</dbReference>
<evidence type="ECO:0000256" key="3">
    <source>
        <dbReference type="ARBA" id="ARBA00022475"/>
    </source>
</evidence>
<gene>
    <name evidence="12" type="ORF">CLHUN_24140</name>
</gene>
<dbReference type="Pfam" id="PF00664">
    <property type="entry name" value="ABC_membrane"/>
    <property type="match status" value="1"/>
</dbReference>
<dbReference type="InterPro" id="IPR027417">
    <property type="entry name" value="P-loop_NTPase"/>
</dbReference>
<dbReference type="InterPro" id="IPR039421">
    <property type="entry name" value="Type_1_exporter"/>
</dbReference>
<evidence type="ECO:0000313" key="12">
    <source>
        <dbReference type="EMBL" id="OPX43694.1"/>
    </source>
</evidence>
<dbReference type="Pfam" id="PF00005">
    <property type="entry name" value="ABC_tran"/>
    <property type="match status" value="1"/>
</dbReference>
<accession>A0A1V4SIQ5</accession>
<feature type="transmembrane region" description="Helical" evidence="9">
    <location>
        <begin position="148"/>
        <end position="167"/>
    </location>
</feature>
<dbReference type="PROSITE" id="PS50929">
    <property type="entry name" value="ABC_TM1F"/>
    <property type="match status" value="1"/>
</dbReference>
<feature type="transmembrane region" description="Helical" evidence="9">
    <location>
        <begin position="173"/>
        <end position="192"/>
    </location>
</feature>
<dbReference type="EMBL" id="MZGX01000015">
    <property type="protein sequence ID" value="OPX43694.1"/>
    <property type="molecule type" value="Genomic_DNA"/>
</dbReference>
<proteinExistence type="predicted"/>
<evidence type="ECO:0000256" key="7">
    <source>
        <dbReference type="ARBA" id="ARBA00022989"/>
    </source>
</evidence>
<evidence type="ECO:0000256" key="9">
    <source>
        <dbReference type="SAM" id="Phobius"/>
    </source>
</evidence>
<evidence type="ECO:0000259" key="10">
    <source>
        <dbReference type="PROSITE" id="PS50893"/>
    </source>
</evidence>
<dbReference type="EC" id="3.6.3.-" evidence="12"/>
<dbReference type="InterPro" id="IPR003593">
    <property type="entry name" value="AAA+_ATPase"/>
</dbReference>
<dbReference type="GO" id="GO:0016887">
    <property type="term" value="F:ATP hydrolysis activity"/>
    <property type="evidence" value="ECO:0007669"/>
    <property type="project" value="InterPro"/>
</dbReference>
<protein>
    <submittedName>
        <fullName evidence="12">Putative multidrug export ATP-binding/permease protein</fullName>
        <ecNumber evidence="12">3.6.3.-</ecNumber>
    </submittedName>
</protein>
<dbReference type="AlphaFoldDB" id="A0A1V4SIQ5"/>
<reference evidence="12 13" key="1">
    <citation type="submission" date="2017-03" db="EMBL/GenBank/DDBJ databases">
        <title>Genome sequence of Clostridium hungatei DSM 14427.</title>
        <authorList>
            <person name="Poehlein A."/>
            <person name="Daniel R."/>
        </authorList>
    </citation>
    <scope>NUCLEOTIDE SEQUENCE [LARGE SCALE GENOMIC DNA]</scope>
    <source>
        <strain evidence="12 13">DSM 14427</strain>
    </source>
</reference>
<keyword evidence="3" id="KW-1003">Cell membrane</keyword>
<evidence type="ECO:0000313" key="13">
    <source>
        <dbReference type="Proteomes" id="UP000191554"/>
    </source>
</evidence>
<keyword evidence="13" id="KW-1185">Reference proteome</keyword>
<dbReference type="PANTHER" id="PTHR24221:SF654">
    <property type="entry name" value="ATP-BINDING CASSETTE SUB-FAMILY B MEMBER 6"/>
    <property type="match status" value="1"/>
</dbReference>
<evidence type="ECO:0000256" key="5">
    <source>
        <dbReference type="ARBA" id="ARBA00022741"/>
    </source>
</evidence>
<keyword evidence="8 9" id="KW-0472">Membrane</keyword>
<dbReference type="Gene3D" id="3.40.50.300">
    <property type="entry name" value="P-loop containing nucleotide triphosphate hydrolases"/>
    <property type="match status" value="1"/>
</dbReference>
<evidence type="ECO:0000256" key="8">
    <source>
        <dbReference type="ARBA" id="ARBA00023136"/>
    </source>
</evidence>
<evidence type="ECO:0000259" key="11">
    <source>
        <dbReference type="PROSITE" id="PS50929"/>
    </source>
</evidence>
<dbReference type="SMART" id="SM00382">
    <property type="entry name" value="AAA"/>
    <property type="match status" value="1"/>
</dbReference>
<feature type="domain" description="ABC transmembrane type-1" evidence="11">
    <location>
        <begin position="38"/>
        <end position="316"/>
    </location>
</feature>
<feature type="domain" description="ABC transporter" evidence="10">
    <location>
        <begin position="360"/>
        <end position="593"/>
    </location>
</feature>
<dbReference type="Gene3D" id="1.20.1560.10">
    <property type="entry name" value="ABC transporter type 1, transmembrane domain"/>
    <property type="match status" value="1"/>
</dbReference>
<keyword evidence="7 9" id="KW-1133">Transmembrane helix</keyword>
<evidence type="ECO:0000256" key="2">
    <source>
        <dbReference type="ARBA" id="ARBA00022448"/>
    </source>
</evidence>
<dbReference type="FunFam" id="3.40.50.300:FF:000221">
    <property type="entry name" value="Multidrug ABC transporter ATP-binding protein"/>
    <property type="match status" value="1"/>
</dbReference>
<dbReference type="InterPro" id="IPR017871">
    <property type="entry name" value="ABC_transporter-like_CS"/>
</dbReference>
<dbReference type="SUPFAM" id="SSF90123">
    <property type="entry name" value="ABC transporter transmembrane region"/>
    <property type="match status" value="1"/>
</dbReference>
<feature type="transmembrane region" description="Helical" evidence="9">
    <location>
        <begin position="258"/>
        <end position="278"/>
    </location>
</feature>
<dbReference type="InterPro" id="IPR003439">
    <property type="entry name" value="ABC_transporter-like_ATP-bd"/>
</dbReference>
<dbReference type="STRING" id="48256.CLHUN_24140"/>
<dbReference type="SUPFAM" id="SSF52540">
    <property type="entry name" value="P-loop containing nucleoside triphosphate hydrolases"/>
    <property type="match status" value="1"/>
</dbReference>
<dbReference type="PROSITE" id="PS00211">
    <property type="entry name" value="ABC_TRANSPORTER_1"/>
    <property type="match status" value="1"/>
</dbReference>